<gene>
    <name evidence="3" type="ORF">Csa_1G015720</name>
</gene>
<evidence type="ECO:0000256" key="1">
    <source>
        <dbReference type="ARBA" id="ARBA00022737"/>
    </source>
</evidence>
<organism evidence="3 4">
    <name type="scientific">Cucumis sativus</name>
    <name type="common">Cucumber</name>
    <dbReference type="NCBI Taxonomy" id="3659"/>
    <lineage>
        <taxon>Eukaryota</taxon>
        <taxon>Viridiplantae</taxon>
        <taxon>Streptophyta</taxon>
        <taxon>Embryophyta</taxon>
        <taxon>Tracheophyta</taxon>
        <taxon>Spermatophyta</taxon>
        <taxon>Magnoliopsida</taxon>
        <taxon>eudicotyledons</taxon>
        <taxon>Gunneridae</taxon>
        <taxon>Pentapetalae</taxon>
        <taxon>rosids</taxon>
        <taxon>fabids</taxon>
        <taxon>Cucurbitales</taxon>
        <taxon>Cucurbitaceae</taxon>
        <taxon>Benincaseae</taxon>
        <taxon>Cucumis</taxon>
    </lineage>
</organism>
<evidence type="ECO:0000256" key="2">
    <source>
        <dbReference type="PROSITE-ProRule" id="PRU00708"/>
    </source>
</evidence>
<sequence>MKKDGCEPGIKTYDLLMGKLCAHNRLDKANSLFNEAQKRGVPVTPKAYQVDPKYVKKPKDKKVAKKRETLPEKMARKRRRLKQIRLSFVKKPRRGMRRAF</sequence>
<dbReference type="InterPro" id="IPR011990">
    <property type="entry name" value="TPR-like_helical_dom_sf"/>
</dbReference>
<accession>A0A0A0LPN9</accession>
<dbReference type="Gramene" id="KGN63778">
    <property type="protein sequence ID" value="KGN63778"/>
    <property type="gene ID" value="Csa_1G015720"/>
</dbReference>
<name>A0A0A0LPN9_CUCSA</name>
<reference evidence="3 4" key="2">
    <citation type="journal article" date="2009" name="PLoS ONE">
        <title>An integrated genetic and cytogenetic map of the cucumber genome.</title>
        <authorList>
            <person name="Ren Y."/>
            <person name="Zhang Z."/>
            <person name="Liu J."/>
            <person name="Staub J.E."/>
            <person name="Han Y."/>
            <person name="Cheng Z."/>
            <person name="Li X."/>
            <person name="Lu J."/>
            <person name="Miao H."/>
            <person name="Kang H."/>
            <person name="Xie B."/>
            <person name="Gu X."/>
            <person name="Wang X."/>
            <person name="Du Y."/>
            <person name="Jin W."/>
            <person name="Huang S."/>
        </authorList>
    </citation>
    <scope>NUCLEOTIDE SEQUENCE [LARGE SCALE GENOMIC DNA]</scope>
    <source>
        <strain evidence="4">cv. 9930</strain>
    </source>
</reference>
<dbReference type="OMA" id="PKAYQVD"/>
<dbReference type="Gene3D" id="1.25.40.10">
    <property type="entry name" value="Tetratricopeptide repeat domain"/>
    <property type="match status" value="1"/>
</dbReference>
<keyword evidence="4" id="KW-1185">Reference proteome</keyword>
<reference evidence="3 4" key="3">
    <citation type="journal article" date="2010" name="BMC Genomics">
        <title>Transcriptome sequencing and comparative analysis of cucumber flowers with different sex types.</title>
        <authorList>
            <person name="Guo S."/>
            <person name="Zheng Y."/>
            <person name="Joung J.G."/>
            <person name="Liu S."/>
            <person name="Zhang Z."/>
            <person name="Crasta O.R."/>
            <person name="Sobral B.W."/>
            <person name="Xu Y."/>
            <person name="Huang S."/>
            <person name="Fei Z."/>
        </authorList>
    </citation>
    <scope>NUCLEOTIDE SEQUENCE [LARGE SCALE GENOMIC DNA]</scope>
    <source>
        <strain evidence="4">cv. 9930</strain>
    </source>
</reference>
<reference evidence="3 4" key="4">
    <citation type="journal article" date="2011" name="BMC Genomics">
        <title>RNA-Seq improves annotation of protein-coding genes in the cucumber genome.</title>
        <authorList>
            <person name="Li Z."/>
            <person name="Zhang Z."/>
            <person name="Yan P."/>
            <person name="Huang S."/>
            <person name="Fei Z."/>
            <person name="Lin K."/>
        </authorList>
    </citation>
    <scope>NUCLEOTIDE SEQUENCE [LARGE SCALE GENOMIC DNA]</scope>
    <source>
        <strain evidence="4">cv. 9930</strain>
    </source>
</reference>
<feature type="repeat" description="PPR" evidence="2">
    <location>
        <begin position="9"/>
        <end position="43"/>
    </location>
</feature>
<dbReference type="AlphaFoldDB" id="A0A0A0LPN9"/>
<dbReference type="STRING" id="3659.A0A0A0LPN9"/>
<dbReference type="InterPro" id="IPR002885">
    <property type="entry name" value="PPR_rpt"/>
</dbReference>
<keyword evidence="1" id="KW-0677">Repeat</keyword>
<dbReference type="EMBL" id="CM002922">
    <property type="protein sequence ID" value="KGN63778.1"/>
    <property type="molecule type" value="Genomic_DNA"/>
</dbReference>
<evidence type="ECO:0000313" key="4">
    <source>
        <dbReference type="Proteomes" id="UP000029981"/>
    </source>
</evidence>
<evidence type="ECO:0000313" key="3">
    <source>
        <dbReference type="EMBL" id="KGN63778.1"/>
    </source>
</evidence>
<dbReference type="Proteomes" id="UP000029981">
    <property type="component" value="Chromosome 1"/>
</dbReference>
<protein>
    <submittedName>
        <fullName evidence="3">Uncharacterized protein</fullName>
    </submittedName>
</protein>
<reference evidence="3 4" key="1">
    <citation type="journal article" date="2009" name="Nat. Genet.">
        <title>The genome of the cucumber, Cucumis sativus L.</title>
        <authorList>
            <person name="Huang S."/>
            <person name="Li R."/>
            <person name="Zhang Z."/>
            <person name="Li L."/>
            <person name="Gu X."/>
            <person name="Fan W."/>
            <person name="Lucas W.J."/>
            <person name="Wang X."/>
            <person name="Xie B."/>
            <person name="Ni P."/>
            <person name="Ren Y."/>
            <person name="Zhu H."/>
            <person name="Li J."/>
            <person name="Lin K."/>
            <person name="Jin W."/>
            <person name="Fei Z."/>
            <person name="Li G."/>
            <person name="Staub J."/>
            <person name="Kilian A."/>
            <person name="van der Vossen E.A."/>
            <person name="Wu Y."/>
            <person name="Guo J."/>
            <person name="He J."/>
            <person name="Jia Z."/>
            <person name="Ren Y."/>
            <person name="Tian G."/>
            <person name="Lu Y."/>
            <person name="Ruan J."/>
            <person name="Qian W."/>
            <person name="Wang M."/>
            <person name="Huang Q."/>
            <person name="Li B."/>
            <person name="Xuan Z."/>
            <person name="Cao J."/>
            <person name="Asan"/>
            <person name="Wu Z."/>
            <person name="Zhang J."/>
            <person name="Cai Q."/>
            <person name="Bai Y."/>
            <person name="Zhao B."/>
            <person name="Han Y."/>
            <person name="Li Y."/>
            <person name="Li X."/>
            <person name="Wang S."/>
            <person name="Shi Q."/>
            <person name="Liu S."/>
            <person name="Cho W.K."/>
            <person name="Kim J.Y."/>
            <person name="Xu Y."/>
            <person name="Heller-Uszynska K."/>
            <person name="Miao H."/>
            <person name="Cheng Z."/>
            <person name="Zhang S."/>
            <person name="Wu J."/>
            <person name="Yang Y."/>
            <person name="Kang H."/>
            <person name="Li M."/>
            <person name="Liang H."/>
            <person name="Ren X."/>
            <person name="Shi Z."/>
            <person name="Wen M."/>
            <person name="Jian M."/>
            <person name="Yang H."/>
            <person name="Zhang G."/>
            <person name="Yang Z."/>
            <person name="Chen R."/>
            <person name="Liu S."/>
            <person name="Li J."/>
            <person name="Ma L."/>
            <person name="Liu H."/>
            <person name="Zhou Y."/>
            <person name="Zhao J."/>
            <person name="Fang X."/>
            <person name="Li G."/>
            <person name="Fang L."/>
            <person name="Li Y."/>
            <person name="Liu D."/>
            <person name="Zheng H."/>
            <person name="Zhang Y."/>
            <person name="Qin N."/>
            <person name="Li Z."/>
            <person name="Yang G."/>
            <person name="Yang S."/>
            <person name="Bolund L."/>
            <person name="Kristiansen K."/>
            <person name="Zheng H."/>
            <person name="Li S."/>
            <person name="Zhang X."/>
            <person name="Yang H."/>
            <person name="Wang J."/>
            <person name="Sun R."/>
            <person name="Zhang B."/>
            <person name="Jiang S."/>
            <person name="Wang J."/>
            <person name="Du Y."/>
            <person name="Li S."/>
        </authorList>
    </citation>
    <scope>NUCLEOTIDE SEQUENCE [LARGE SCALE GENOMIC DNA]</scope>
    <source>
        <strain evidence="4">cv. 9930</strain>
    </source>
</reference>
<dbReference type="PROSITE" id="PS51375">
    <property type="entry name" value="PPR"/>
    <property type="match status" value="1"/>
</dbReference>
<dbReference type="NCBIfam" id="TIGR00756">
    <property type="entry name" value="PPR"/>
    <property type="match status" value="1"/>
</dbReference>
<proteinExistence type="predicted"/>